<feature type="domain" description="Acyl-CoA dehydrogenase C-terminal bacterial-type" evidence="16">
    <location>
        <begin position="448"/>
        <end position="731"/>
    </location>
</feature>
<dbReference type="InterPro" id="IPR036250">
    <property type="entry name" value="AcylCo_DH-like_C"/>
</dbReference>
<dbReference type="InterPro" id="IPR046373">
    <property type="entry name" value="Acyl-CoA_Oxase/DH_mid-dom_sf"/>
</dbReference>
<proteinExistence type="inferred from homology"/>
<dbReference type="SUPFAM" id="SSF47203">
    <property type="entry name" value="Acyl-CoA dehydrogenase C-terminal domain-like"/>
    <property type="match status" value="1"/>
</dbReference>
<feature type="domain" description="Acyl-CoA dehydrogenase/oxidase C-terminal" evidence="13">
    <location>
        <begin position="294"/>
        <end position="439"/>
    </location>
</feature>
<evidence type="ECO:0000256" key="10">
    <source>
        <dbReference type="ARBA" id="ARBA00047882"/>
    </source>
</evidence>
<keyword evidence="7" id="KW-0285">Flavoprotein</keyword>
<dbReference type="RefSeq" id="WP_035248319.1">
    <property type="nucleotide sequence ID" value="NZ_ARXU01000008.1"/>
</dbReference>
<evidence type="ECO:0000256" key="9">
    <source>
        <dbReference type="ARBA" id="ARBA00023002"/>
    </source>
</evidence>
<dbReference type="Pfam" id="PF00441">
    <property type="entry name" value="Acyl-CoA_dh_1"/>
    <property type="match status" value="1"/>
</dbReference>
<evidence type="ECO:0000256" key="11">
    <source>
        <dbReference type="ARBA" id="ARBA00049247"/>
    </source>
</evidence>
<reference evidence="17 18" key="1">
    <citation type="submission" date="2012-09" db="EMBL/GenBank/DDBJ databases">
        <title>Genome Sequence of alkane-degrading Bacterium Alcanivorax jadensis T9.</title>
        <authorList>
            <person name="Lai Q."/>
            <person name="Shao Z."/>
        </authorList>
    </citation>
    <scope>NUCLEOTIDE SEQUENCE [LARGE SCALE GENOMIC DNA]</scope>
    <source>
        <strain evidence="17 18">T9</strain>
    </source>
</reference>
<evidence type="ECO:0000256" key="8">
    <source>
        <dbReference type="ARBA" id="ARBA00022827"/>
    </source>
</evidence>
<dbReference type="InterPro" id="IPR009075">
    <property type="entry name" value="AcylCo_DH/oxidase_C"/>
</dbReference>
<feature type="region of interest" description="Disordered" evidence="12">
    <location>
        <begin position="746"/>
        <end position="767"/>
    </location>
</feature>
<sequence length="767" mass="83272">MFQQVMNWMRDNKILPQISDTERQALEAGDVWIDGQFFGGKVDFENILAENYDQLPAHEQAFLDGPVEELLKMADAYELSRTRKLPDDVFKFMADNGFFAMQIAKEYGGMPMSTQAKSCIMAKVSSYSGLLSAMVVIPNSLGAAELLGHYGTDEQKNYYLPKLAKGEFIPCFGLTEPTAGSDAASLKAEGVVFKDDDGEVKFKLNFRKRYITLAPVANLISLAVRLHDPENLLGKGEEPGITVVLIEKGAPGTEGLHIGDHHQPIGEHFPNGPIVGRDVIVGADKVLGGVEYTGMGWKMLMEALAGGRMVSLPATGICGVRHGAMISGAYSMVRQQFGIPIGRMEGVEHKIGKAAGMTYAFDAARVFGCSAVDHGIQPPVMSAVMKAYSTEMGREIGTDAMDVTAGYGVMQGPNNTMGRLYNSAPVSVTVEGANIMTRTLMIFGQGATRCHPYAYKVVQAVENEDVASFRKNLTGWMLQFLLGMVMTLVRGVTRGWFTVKVPDVEPKTKSIYRRLGWAATRFGLLTNLAMFFVGGKLKARGNLTGRYADAVAWLYITTSALRRFEAEGRKAEDLALVQYSGEYGLTQIQKAFEGIYENFGGPVGVILKTVGRIWLGLNPLAKLPDDQLTHKAALTLQSYGEQYKRLVGGNYMPEESDQGLGRLLKAFRLTTEAEPVRAKIRAAQKARKLGRGKVDEIAAEAAQQGVISDAELALLNEATAACMLAIEVDVFTKDEYYGAGGIPAMSATGDGGVEQPPEYELAKAVGE</sequence>
<dbReference type="InterPro" id="IPR009100">
    <property type="entry name" value="AcylCoA_DH/oxidase_NM_dom_sf"/>
</dbReference>
<dbReference type="InterPro" id="IPR013786">
    <property type="entry name" value="AcylCoA_DH/ox_N"/>
</dbReference>
<dbReference type="Pfam" id="PF02771">
    <property type="entry name" value="Acyl-CoA_dh_N"/>
    <property type="match status" value="1"/>
</dbReference>
<evidence type="ECO:0000256" key="7">
    <source>
        <dbReference type="ARBA" id="ARBA00022630"/>
    </source>
</evidence>
<comment type="caution">
    <text evidence="17">The sequence shown here is derived from an EMBL/GenBank/DDBJ whole genome shotgun (WGS) entry which is preliminary data.</text>
</comment>
<keyword evidence="9" id="KW-0560">Oxidoreductase</keyword>
<keyword evidence="18" id="KW-1185">Reference proteome</keyword>
<feature type="domain" description="Acyl-CoA oxidase/dehydrogenase middle" evidence="14">
    <location>
        <begin position="171"/>
        <end position="274"/>
    </location>
</feature>
<evidence type="ECO:0000256" key="2">
    <source>
        <dbReference type="ARBA" id="ARBA00005005"/>
    </source>
</evidence>
<dbReference type="InterPro" id="IPR006089">
    <property type="entry name" value="Acyl-CoA_DH_CS"/>
</dbReference>
<evidence type="ECO:0000256" key="1">
    <source>
        <dbReference type="ARBA" id="ARBA00001974"/>
    </source>
</evidence>
<name>A0ABR4WBC6_9GAMM</name>
<dbReference type="Gene3D" id="1.10.540.10">
    <property type="entry name" value="Acyl-CoA dehydrogenase/oxidase, N-terminal domain"/>
    <property type="match status" value="1"/>
</dbReference>
<evidence type="ECO:0000259" key="13">
    <source>
        <dbReference type="Pfam" id="PF00441"/>
    </source>
</evidence>
<comment type="pathway">
    <text evidence="2">Lipid metabolism; fatty acid beta-oxidation.</text>
</comment>
<dbReference type="SUPFAM" id="SSF56645">
    <property type="entry name" value="Acyl-CoA dehydrogenase NM domain-like"/>
    <property type="match status" value="1"/>
</dbReference>
<organism evidence="17 18">
    <name type="scientific">Alcanivorax jadensis T9</name>
    <dbReference type="NCBI Taxonomy" id="1177181"/>
    <lineage>
        <taxon>Bacteria</taxon>
        <taxon>Pseudomonadati</taxon>
        <taxon>Pseudomonadota</taxon>
        <taxon>Gammaproteobacteria</taxon>
        <taxon>Oceanospirillales</taxon>
        <taxon>Alcanivoracaceae</taxon>
        <taxon>Alcanivorax</taxon>
    </lineage>
</organism>
<dbReference type="EC" id="1.3.8.8" evidence="5"/>
<dbReference type="NCBIfam" id="NF009586">
    <property type="entry name" value="PRK13026.1"/>
    <property type="match status" value="1"/>
</dbReference>
<feature type="domain" description="Acyl-CoA dehydrogenase/oxidase N-terminal" evidence="15">
    <location>
        <begin position="69"/>
        <end position="167"/>
    </location>
</feature>
<keyword evidence="8" id="KW-0274">FAD</keyword>
<evidence type="ECO:0000259" key="15">
    <source>
        <dbReference type="Pfam" id="PF02771"/>
    </source>
</evidence>
<dbReference type="EMBL" id="ARXU01000008">
    <property type="protein sequence ID" value="KGD60699.1"/>
    <property type="molecule type" value="Genomic_DNA"/>
</dbReference>
<evidence type="ECO:0000256" key="3">
    <source>
        <dbReference type="ARBA" id="ARBA00009347"/>
    </source>
</evidence>
<comment type="cofactor">
    <cofactor evidence="1">
        <name>FAD</name>
        <dbReference type="ChEBI" id="CHEBI:57692"/>
    </cofactor>
</comment>
<gene>
    <name evidence="17" type="primary">fadE</name>
    <name evidence="17" type="ORF">T9A_02176</name>
</gene>
<dbReference type="EC" id="1.3.8.7" evidence="4"/>
<accession>A0ABR4WBC6</accession>
<evidence type="ECO:0000313" key="18">
    <source>
        <dbReference type="Proteomes" id="UP000029443"/>
    </source>
</evidence>
<dbReference type="PANTHER" id="PTHR48083:SF33">
    <property type="entry name" value="ACYL-COENZYME A DEHYDROGENASE"/>
    <property type="match status" value="1"/>
</dbReference>
<comment type="catalytic activity">
    <reaction evidence="10">
        <text>a medium-chain 2,3-saturated fatty acyl-CoA + oxidized [electron-transfer flavoprotein] + H(+) = a medium-chain (2E)-enoyl-CoA + reduced [electron-transfer flavoprotein]</text>
        <dbReference type="Rhea" id="RHEA:14477"/>
        <dbReference type="Rhea" id="RHEA-COMP:10685"/>
        <dbReference type="Rhea" id="RHEA-COMP:10686"/>
        <dbReference type="ChEBI" id="CHEBI:15378"/>
        <dbReference type="ChEBI" id="CHEBI:57692"/>
        <dbReference type="ChEBI" id="CHEBI:58307"/>
        <dbReference type="ChEBI" id="CHEBI:83723"/>
        <dbReference type="ChEBI" id="CHEBI:83726"/>
        <dbReference type="EC" id="1.3.8.7"/>
    </reaction>
</comment>
<dbReference type="InterPro" id="IPR015396">
    <property type="entry name" value="FadE_C"/>
</dbReference>
<comment type="similarity">
    <text evidence="3">Belongs to the acyl-CoA dehydrogenase family.</text>
</comment>
<evidence type="ECO:0000256" key="6">
    <source>
        <dbReference type="ARBA" id="ARBA00020144"/>
    </source>
</evidence>
<dbReference type="InterPro" id="IPR037069">
    <property type="entry name" value="AcylCoA_DH/ox_N_sf"/>
</dbReference>
<dbReference type="Pfam" id="PF09317">
    <property type="entry name" value="ACDH_C"/>
    <property type="match status" value="1"/>
</dbReference>
<dbReference type="PROSITE" id="PS00072">
    <property type="entry name" value="ACYL_COA_DH_1"/>
    <property type="match status" value="1"/>
</dbReference>
<evidence type="ECO:0000256" key="5">
    <source>
        <dbReference type="ARBA" id="ARBA00012040"/>
    </source>
</evidence>
<dbReference type="InterPro" id="IPR006091">
    <property type="entry name" value="Acyl-CoA_Oxase/DH_mid-dom"/>
</dbReference>
<dbReference type="Proteomes" id="UP000029443">
    <property type="component" value="Unassembled WGS sequence"/>
</dbReference>
<protein>
    <recommendedName>
        <fullName evidence="6">Acyl-coenzyme A dehydrogenase</fullName>
        <ecNumber evidence="4">1.3.8.7</ecNumber>
        <ecNumber evidence="5">1.3.8.8</ecNumber>
    </recommendedName>
</protein>
<dbReference type="Gene3D" id="1.20.140.10">
    <property type="entry name" value="Butyryl-CoA Dehydrogenase, subunit A, domain 3"/>
    <property type="match status" value="1"/>
</dbReference>
<dbReference type="InterPro" id="IPR050741">
    <property type="entry name" value="Acyl-CoA_dehydrogenase"/>
</dbReference>
<dbReference type="Pfam" id="PF02770">
    <property type="entry name" value="Acyl-CoA_dh_M"/>
    <property type="match status" value="1"/>
</dbReference>
<dbReference type="Gene3D" id="2.40.110.10">
    <property type="entry name" value="Butyryl-CoA Dehydrogenase, subunit A, domain 2"/>
    <property type="match status" value="1"/>
</dbReference>
<evidence type="ECO:0000259" key="16">
    <source>
        <dbReference type="Pfam" id="PF09317"/>
    </source>
</evidence>
<evidence type="ECO:0000259" key="14">
    <source>
        <dbReference type="Pfam" id="PF02770"/>
    </source>
</evidence>
<evidence type="ECO:0000256" key="12">
    <source>
        <dbReference type="SAM" id="MobiDB-lite"/>
    </source>
</evidence>
<evidence type="ECO:0000256" key="4">
    <source>
        <dbReference type="ARBA" id="ARBA00012033"/>
    </source>
</evidence>
<comment type="catalytic activity">
    <reaction evidence="11">
        <text>a long-chain 2,3-saturated fatty acyl-CoA + oxidized [electron-transfer flavoprotein] + H(+) = a long-chain (2E)-enoyl-CoA + reduced [electron-transfer flavoprotein]</text>
        <dbReference type="Rhea" id="RHEA:17721"/>
        <dbReference type="Rhea" id="RHEA-COMP:10685"/>
        <dbReference type="Rhea" id="RHEA-COMP:10686"/>
        <dbReference type="ChEBI" id="CHEBI:15378"/>
        <dbReference type="ChEBI" id="CHEBI:57692"/>
        <dbReference type="ChEBI" id="CHEBI:58307"/>
        <dbReference type="ChEBI" id="CHEBI:83721"/>
        <dbReference type="ChEBI" id="CHEBI:83727"/>
        <dbReference type="EC" id="1.3.8.8"/>
    </reaction>
</comment>
<dbReference type="NCBIfam" id="NF007000">
    <property type="entry name" value="PRK09463.1"/>
    <property type="match status" value="1"/>
</dbReference>
<dbReference type="PANTHER" id="PTHR48083">
    <property type="entry name" value="MEDIUM-CHAIN SPECIFIC ACYL-COA DEHYDROGENASE, MITOCHONDRIAL-RELATED"/>
    <property type="match status" value="1"/>
</dbReference>
<evidence type="ECO:0000313" key="17">
    <source>
        <dbReference type="EMBL" id="KGD60699.1"/>
    </source>
</evidence>